<organism evidence="2 3">
    <name type="scientific">Promicromonospora soli</name>
    <dbReference type="NCBI Taxonomy" id="2035533"/>
    <lineage>
        <taxon>Bacteria</taxon>
        <taxon>Bacillati</taxon>
        <taxon>Actinomycetota</taxon>
        <taxon>Actinomycetes</taxon>
        <taxon>Micrococcales</taxon>
        <taxon>Promicromonosporaceae</taxon>
        <taxon>Promicromonospora</taxon>
    </lineage>
</organism>
<sequence length="97" mass="10019">MTTHQETHHRSRRGGPYLARSEAAVGISALIFGMLISQGAAEGVTITGCLAMAAGVLFGRFGAGWGRMAVAAGLGFALGSVPYWLMTAVVIVTAYGF</sequence>
<keyword evidence="1" id="KW-1133">Transmembrane helix</keyword>
<gene>
    <name evidence="2" type="ORF">GCM10017772_17850</name>
</gene>
<comment type="caution">
    <text evidence="2">The sequence shown here is derived from an EMBL/GenBank/DDBJ whole genome shotgun (WGS) entry which is preliminary data.</text>
</comment>
<dbReference type="RefSeq" id="WP_189668897.1">
    <property type="nucleotide sequence ID" value="NZ_BNAS01000002.1"/>
</dbReference>
<name>A0A919KSD6_9MICO</name>
<evidence type="ECO:0000313" key="2">
    <source>
        <dbReference type="EMBL" id="GHH70749.1"/>
    </source>
</evidence>
<reference evidence="2" key="2">
    <citation type="submission" date="2020-09" db="EMBL/GenBank/DDBJ databases">
        <authorList>
            <person name="Sun Q."/>
            <person name="Zhou Y."/>
        </authorList>
    </citation>
    <scope>NUCLEOTIDE SEQUENCE</scope>
    <source>
        <strain evidence="2">CGMCC 4.7398</strain>
    </source>
</reference>
<proteinExistence type="predicted"/>
<keyword evidence="3" id="KW-1185">Reference proteome</keyword>
<dbReference type="EMBL" id="BNAS01000002">
    <property type="protein sequence ID" value="GHH70749.1"/>
    <property type="molecule type" value="Genomic_DNA"/>
</dbReference>
<protein>
    <submittedName>
        <fullName evidence="2">Uncharacterized protein</fullName>
    </submittedName>
</protein>
<evidence type="ECO:0000256" key="1">
    <source>
        <dbReference type="SAM" id="Phobius"/>
    </source>
</evidence>
<feature type="transmembrane region" description="Helical" evidence="1">
    <location>
        <begin position="70"/>
        <end position="95"/>
    </location>
</feature>
<reference evidence="2" key="1">
    <citation type="journal article" date="2014" name="Int. J. Syst. Evol. Microbiol.">
        <title>Complete genome sequence of Corynebacterium casei LMG S-19264T (=DSM 44701T), isolated from a smear-ripened cheese.</title>
        <authorList>
            <consortium name="US DOE Joint Genome Institute (JGI-PGF)"/>
            <person name="Walter F."/>
            <person name="Albersmeier A."/>
            <person name="Kalinowski J."/>
            <person name="Ruckert C."/>
        </authorList>
    </citation>
    <scope>NUCLEOTIDE SEQUENCE</scope>
    <source>
        <strain evidence="2">CGMCC 4.7398</strain>
    </source>
</reference>
<keyword evidence="1" id="KW-0812">Transmembrane</keyword>
<accession>A0A919KSD6</accession>
<feature type="transmembrane region" description="Helical" evidence="1">
    <location>
        <begin position="17"/>
        <end position="37"/>
    </location>
</feature>
<feature type="transmembrane region" description="Helical" evidence="1">
    <location>
        <begin position="43"/>
        <end position="63"/>
    </location>
</feature>
<dbReference type="Proteomes" id="UP000627369">
    <property type="component" value="Unassembled WGS sequence"/>
</dbReference>
<evidence type="ECO:0000313" key="3">
    <source>
        <dbReference type="Proteomes" id="UP000627369"/>
    </source>
</evidence>
<keyword evidence="1" id="KW-0472">Membrane</keyword>
<dbReference type="AlphaFoldDB" id="A0A919KSD6"/>